<dbReference type="PANTHER" id="PTHR42887:SF2">
    <property type="entry name" value="OS12G0638800 PROTEIN"/>
    <property type="match status" value="1"/>
</dbReference>
<dbReference type="InterPro" id="IPR057661">
    <property type="entry name" value="RsdA/BaiN/AoA(So)_Rossmann"/>
</dbReference>
<dbReference type="Gene3D" id="1.10.8.260">
    <property type="entry name" value="HI0933 insert domain-like"/>
    <property type="match status" value="1"/>
</dbReference>
<dbReference type="SUPFAM" id="SSF51905">
    <property type="entry name" value="FAD/NAD(P)-binding domain"/>
    <property type="match status" value="1"/>
</dbReference>
<dbReference type="Pfam" id="PF03486">
    <property type="entry name" value="HI0933_like"/>
    <property type="match status" value="1"/>
</dbReference>
<gene>
    <name evidence="2" type="ORF">K6V98_08100</name>
</gene>
<proteinExistence type="predicted"/>
<evidence type="ECO:0000259" key="1">
    <source>
        <dbReference type="Pfam" id="PF03486"/>
    </source>
</evidence>
<keyword evidence="3" id="KW-1185">Reference proteome</keyword>
<dbReference type="SUPFAM" id="SSF160996">
    <property type="entry name" value="HI0933 insert domain-like"/>
    <property type="match status" value="1"/>
</dbReference>
<dbReference type="InterPro" id="IPR036188">
    <property type="entry name" value="FAD/NAD-bd_sf"/>
</dbReference>
<dbReference type="PANTHER" id="PTHR42887">
    <property type="entry name" value="OS12G0638800 PROTEIN"/>
    <property type="match status" value="1"/>
</dbReference>
<reference evidence="2 3" key="1">
    <citation type="submission" date="2021-08" db="EMBL/GenBank/DDBJ databases">
        <title>Collinsella faecalis sp. nov. isolated from swine faeces.</title>
        <authorList>
            <person name="Oh B.S."/>
            <person name="Lee J.H."/>
        </authorList>
    </citation>
    <scope>NUCLEOTIDE SEQUENCE [LARGE SCALE GENOMIC DNA]</scope>
    <source>
        <strain evidence="2 3">AGMB00827</strain>
    </source>
</reference>
<comment type="caution">
    <text evidence="2">The sequence shown here is derived from an EMBL/GenBank/DDBJ whole genome shotgun (WGS) entry which is preliminary data.</text>
</comment>
<dbReference type="InterPro" id="IPR023166">
    <property type="entry name" value="BaiN-like_dom_sf"/>
</dbReference>
<dbReference type="Proteomes" id="UP000700908">
    <property type="component" value="Unassembled WGS sequence"/>
</dbReference>
<protein>
    <submittedName>
        <fullName evidence="2">NAD(P)/FAD-dependent oxidoreductase</fullName>
    </submittedName>
</protein>
<dbReference type="InterPro" id="IPR004792">
    <property type="entry name" value="BaiN-like"/>
</dbReference>
<dbReference type="Gene3D" id="3.50.50.60">
    <property type="entry name" value="FAD/NAD(P)-binding domain"/>
    <property type="match status" value="2"/>
</dbReference>
<dbReference type="Gene3D" id="2.40.30.10">
    <property type="entry name" value="Translation factors"/>
    <property type="match status" value="1"/>
</dbReference>
<feature type="domain" description="RsdA/BaiN/AoA(So)-like Rossmann fold-like" evidence="1">
    <location>
        <begin position="1"/>
        <end position="406"/>
    </location>
</feature>
<dbReference type="EMBL" id="JAIMFO010000009">
    <property type="protein sequence ID" value="MBY4798306.1"/>
    <property type="molecule type" value="Genomic_DNA"/>
</dbReference>
<sequence length="418" mass="44234">MGGGASGLAAAIASARSGARVLVIERDIEIGTSLLATGNGRCNLSNDHLHPEHYLHPEAARAVMGASPEAELADFFASIGLPTTSIDGWRYPLTKRAASVQAALLAACKREQVALLCASTLERAQKTRDGWILEVRVPEGDFTASPASSASSGVSESVARRRARRRALAAAPTVLKRICAHCAILAVGGRSAAACSIFDLEHEPEEPVLCPIACEPKDLGGSMWAPLDGLRIAASVQLLRLGQPIYEEAGELLFRPYGISGIMAFNLSRRIQAADELAVDLVACLTDEALGRDLAWRAQNLAPKPDQASWFTGLLAPALADVVLAALHKSGKPVHELVRSFPLKVLGRAEERSAQIHRGGIPLSTVDLKTLCLRSGLYAAGEVLDQDADCGGFNLAWAWISGLRAGYAAAHAVKVRLP</sequence>
<organism evidence="2 3">
    <name type="scientific">Collinsella ureilytica</name>
    <dbReference type="NCBI Taxonomy" id="2869515"/>
    <lineage>
        <taxon>Bacteria</taxon>
        <taxon>Bacillati</taxon>
        <taxon>Actinomycetota</taxon>
        <taxon>Coriobacteriia</taxon>
        <taxon>Coriobacteriales</taxon>
        <taxon>Coriobacteriaceae</taxon>
        <taxon>Collinsella</taxon>
    </lineage>
</organism>
<evidence type="ECO:0000313" key="3">
    <source>
        <dbReference type="Proteomes" id="UP000700908"/>
    </source>
</evidence>
<name>A0ABS7MMM9_9ACTN</name>
<accession>A0ABS7MMM9</accession>
<evidence type="ECO:0000313" key="2">
    <source>
        <dbReference type="EMBL" id="MBY4798306.1"/>
    </source>
</evidence>